<dbReference type="EMBL" id="DS022300">
    <property type="protein sequence ID" value="OAJ37467.1"/>
    <property type="molecule type" value="Genomic_DNA"/>
</dbReference>
<reference evidence="13 14" key="1">
    <citation type="submission" date="2006-10" db="EMBL/GenBank/DDBJ databases">
        <title>The Genome Sequence of Batrachochytrium dendrobatidis JEL423.</title>
        <authorList>
            <consortium name="The Broad Institute Genome Sequencing Platform"/>
            <person name="Birren B."/>
            <person name="Lander E."/>
            <person name="Galagan J."/>
            <person name="Cuomo C."/>
            <person name="Devon K."/>
            <person name="Jaffe D."/>
            <person name="Butler J."/>
            <person name="Alvarez P."/>
            <person name="Gnerre S."/>
            <person name="Grabherr M."/>
            <person name="Kleber M."/>
            <person name="Mauceli E."/>
            <person name="Brockman W."/>
            <person name="Young S."/>
            <person name="LaButti K."/>
            <person name="Sykes S."/>
            <person name="DeCaprio D."/>
            <person name="Crawford M."/>
            <person name="Koehrsen M."/>
            <person name="Engels R."/>
            <person name="Montgomery P."/>
            <person name="Pearson M."/>
            <person name="Howarth C."/>
            <person name="Larson L."/>
            <person name="White J."/>
            <person name="O'Leary S."/>
            <person name="Kodira C."/>
            <person name="Zeng Q."/>
            <person name="Yandava C."/>
            <person name="Alvarado L."/>
            <person name="Longcore J."/>
            <person name="James T."/>
        </authorList>
    </citation>
    <scope>NUCLEOTIDE SEQUENCE [LARGE SCALE GENOMIC DNA]</scope>
    <source>
        <strain evidence="13 14">JEL423</strain>
    </source>
</reference>
<proteinExistence type="inferred from homology"/>
<comment type="subunit">
    <text evidence="10">Monomer.</text>
</comment>
<feature type="binding site" evidence="10">
    <location>
        <begin position="286"/>
        <end position="287"/>
    </location>
    <ligand>
        <name>S-adenosyl-L-methionine</name>
        <dbReference type="ChEBI" id="CHEBI:59789"/>
    </ligand>
</feature>
<evidence type="ECO:0000256" key="7">
    <source>
        <dbReference type="ARBA" id="ARBA00023128"/>
    </source>
</evidence>
<evidence type="ECO:0000256" key="5">
    <source>
        <dbReference type="ARBA" id="ARBA00022691"/>
    </source>
</evidence>
<dbReference type="PANTHER" id="PTHR23245:SF43">
    <property type="entry name" value="TRNA (GUANINE(37)-N1)-METHYLTRANSFERASE 2"/>
    <property type="match status" value="1"/>
</dbReference>
<dbReference type="Proteomes" id="UP000077115">
    <property type="component" value="Unassembled WGS sequence"/>
</dbReference>
<keyword evidence="6 10" id="KW-0819">tRNA processing</keyword>
<sequence length="475" mass="53947">MKYIFAPPANKGLQQLNHALFESSHTLPALKIPAHASGIAMETLRSHILVAPRLRTIVDDPTDKKWRLLLLDPSMEASEINDLPNPLKEFALKHEAKLVKHTIELKYDYWTSDQVLRSILPDEMETPGAFETVGHIAHLNLRDRYQPFKHIIGQVILDKSSHIKTVVNKLDNIDHTFRFFQMEILAGINDMNAKLKEGGCFFHFDFSKVYWNSRLQGEHDRIIKLFGQNDLICDVFAGVGPFALPAAKHKRCVVFANDLNPQSFKYLMENIKLNKLETRILPFNMDGRQFIKQSLEDLNNPAIWNKITKQKPTSNDKKRNRKVESPTVAPLTDQPAISGIRHFKHYVMNLPATAIEFLDAFHGLYSGMRDVIMDSDLPTIHCHCFSNAKDVKADVIERVERVIGMPLGSNLIMVHSVRTVAPNKDMLCISFRLPSALAFAEPKILGKRKGLETEENLVSQSDVSKSSDNILEKDT</sequence>
<reference evidence="13 14" key="2">
    <citation type="submission" date="2016-05" db="EMBL/GenBank/DDBJ databases">
        <title>Lineage-specific infection strategies underlie the spectrum of fungal disease in amphibians.</title>
        <authorList>
            <person name="Cuomo C.A."/>
            <person name="Farrer R.A."/>
            <person name="James T."/>
            <person name="Longcore J."/>
            <person name="Birren B."/>
        </authorList>
    </citation>
    <scope>NUCLEOTIDE SEQUENCE [LARGE SCALE GENOMIC DNA]</scope>
    <source>
        <strain evidence="13 14">JEL423</strain>
    </source>
</reference>
<keyword evidence="2 10" id="KW-0963">Cytoplasm</keyword>
<comment type="function">
    <text evidence="10">Specifically methylates the N1 position of guanosine-37 in various cytoplasmic and mitochondrial tRNAs. Methylation is not dependent on the nature of the nucleoside 5' of the target nucleoside. This is the first step in the biosynthesis of wybutosine (yW), a modified base adjacent to the anticodon of tRNAs and required for accurate decoding.</text>
</comment>
<dbReference type="HAMAP" id="MF_03152">
    <property type="entry name" value="TRM5"/>
    <property type="match status" value="1"/>
</dbReference>
<dbReference type="OrthoDB" id="408788at2759"/>
<dbReference type="Gene3D" id="3.40.50.150">
    <property type="entry name" value="Vaccinia Virus protein VP39"/>
    <property type="match status" value="1"/>
</dbReference>
<dbReference type="SUPFAM" id="SSF53335">
    <property type="entry name" value="S-adenosyl-L-methionine-dependent methyltransferases"/>
    <property type="match status" value="1"/>
</dbReference>
<evidence type="ECO:0000256" key="1">
    <source>
        <dbReference type="ARBA" id="ARBA00009775"/>
    </source>
</evidence>
<comment type="similarity">
    <text evidence="1">Belongs to the class I-like SAM-binding methyltransferase superfamily. TRM5/TYW2 family.</text>
</comment>
<dbReference type="GO" id="GO:0070901">
    <property type="term" value="P:mitochondrial tRNA methylation"/>
    <property type="evidence" value="ECO:0007669"/>
    <property type="project" value="UniProtKB-ARBA"/>
</dbReference>
<dbReference type="InterPro" id="IPR029063">
    <property type="entry name" value="SAM-dependent_MTases_sf"/>
</dbReference>
<dbReference type="GO" id="GO:0005634">
    <property type="term" value="C:nucleus"/>
    <property type="evidence" value="ECO:0007669"/>
    <property type="project" value="UniProtKB-SubCell"/>
</dbReference>
<dbReference type="FunFam" id="3.30.300.110:FF:000001">
    <property type="entry name" value="tRNA (guanine(37)-N1)-methyltransferase"/>
    <property type="match status" value="1"/>
</dbReference>
<keyword evidence="4 10" id="KW-0808">Transferase</keyword>
<keyword evidence="5 10" id="KW-0949">S-adenosyl-L-methionine</keyword>
<keyword evidence="8 10" id="KW-0539">Nucleus</keyword>
<accession>A0A177WBI4</accession>
<evidence type="ECO:0000256" key="4">
    <source>
        <dbReference type="ARBA" id="ARBA00022679"/>
    </source>
</evidence>
<evidence type="ECO:0000256" key="9">
    <source>
        <dbReference type="ARBA" id="ARBA00047783"/>
    </source>
</evidence>
<evidence type="ECO:0000256" key="3">
    <source>
        <dbReference type="ARBA" id="ARBA00022603"/>
    </source>
</evidence>
<feature type="binding site" evidence="10">
    <location>
        <position position="349"/>
    </location>
    <ligand>
        <name>S-adenosyl-L-methionine</name>
        <dbReference type="ChEBI" id="CHEBI:59789"/>
    </ligand>
</feature>
<keyword evidence="3 10" id="KW-0489">Methyltransferase</keyword>
<comment type="similarity">
    <text evidence="10">Belongs to the TRM5 / TYW2 family.</text>
</comment>
<evidence type="ECO:0000256" key="10">
    <source>
        <dbReference type="HAMAP-Rule" id="MF_03152"/>
    </source>
</evidence>
<evidence type="ECO:0000256" key="11">
    <source>
        <dbReference type="SAM" id="MobiDB-lite"/>
    </source>
</evidence>
<dbReference type="Gene3D" id="3.30.300.110">
    <property type="entry name" value="Met-10+ protein-like domains"/>
    <property type="match status" value="1"/>
</dbReference>
<feature type="domain" description="SAM-dependent methyltransferase TRM5/TYW2-type" evidence="12">
    <location>
        <begin position="130"/>
        <end position="435"/>
    </location>
</feature>
<dbReference type="PANTHER" id="PTHR23245">
    <property type="entry name" value="TRNA METHYLTRANSFERASE"/>
    <property type="match status" value="1"/>
</dbReference>
<dbReference type="EC" id="2.1.1.228" evidence="10"/>
<dbReference type="VEuPathDB" id="FungiDB:BDEG_21483"/>
<dbReference type="STRING" id="403673.A0A177WBI4"/>
<dbReference type="InterPro" id="IPR025792">
    <property type="entry name" value="tRNA_Gua_MeTrfase_euk"/>
</dbReference>
<dbReference type="GO" id="GO:0005759">
    <property type="term" value="C:mitochondrial matrix"/>
    <property type="evidence" value="ECO:0007669"/>
    <property type="project" value="UniProtKB-SubCell"/>
</dbReference>
<feature type="binding site" evidence="10">
    <location>
        <position position="219"/>
    </location>
    <ligand>
        <name>S-adenosyl-L-methionine</name>
        <dbReference type="ChEBI" id="CHEBI:59789"/>
    </ligand>
</feature>
<organism evidence="13 14">
    <name type="scientific">Batrachochytrium dendrobatidis (strain JEL423)</name>
    <dbReference type="NCBI Taxonomy" id="403673"/>
    <lineage>
        <taxon>Eukaryota</taxon>
        <taxon>Fungi</taxon>
        <taxon>Fungi incertae sedis</taxon>
        <taxon>Chytridiomycota</taxon>
        <taxon>Chytridiomycota incertae sedis</taxon>
        <taxon>Chytridiomycetes</taxon>
        <taxon>Rhizophydiales</taxon>
        <taxon>Rhizophydiales incertae sedis</taxon>
        <taxon>Batrachochytrium</taxon>
    </lineage>
</organism>
<gene>
    <name evidence="10" type="primary">TRM5</name>
    <name evidence="13" type="ORF">BDEG_21483</name>
</gene>
<dbReference type="GO" id="GO:0052906">
    <property type="term" value="F:tRNA (guanine(37)-N1)-methyltransferase activity"/>
    <property type="evidence" value="ECO:0007669"/>
    <property type="project" value="UniProtKB-UniRule"/>
</dbReference>
<dbReference type="SMR" id="A0A177WBI4"/>
<dbReference type="PROSITE" id="PS51684">
    <property type="entry name" value="SAM_MT_TRM5_TYW2"/>
    <property type="match status" value="1"/>
</dbReference>
<dbReference type="Pfam" id="PF02475">
    <property type="entry name" value="TRM5-TYW2_MTfase"/>
    <property type="match status" value="1"/>
</dbReference>
<dbReference type="AlphaFoldDB" id="A0A177WBI4"/>
<protein>
    <recommendedName>
        <fullName evidence="10">tRNA (guanine(37)-N1)-methyltransferase</fullName>
        <ecNumber evidence="10">2.1.1.228</ecNumber>
    </recommendedName>
    <alternativeName>
        <fullName evidence="10">M1G-methyltransferase</fullName>
    </alternativeName>
    <alternativeName>
        <fullName evidence="10">tRNA [GM37] methyltransferase</fullName>
    </alternativeName>
    <alternativeName>
        <fullName evidence="10">tRNA methyltransferase 5</fullName>
    </alternativeName>
</protein>
<evidence type="ECO:0000313" key="14">
    <source>
        <dbReference type="Proteomes" id="UP000077115"/>
    </source>
</evidence>
<keyword evidence="7 10" id="KW-0496">Mitochondrion</keyword>
<evidence type="ECO:0000256" key="2">
    <source>
        <dbReference type="ARBA" id="ARBA00022490"/>
    </source>
</evidence>
<dbReference type="CDD" id="cd02440">
    <property type="entry name" value="AdoMet_MTases"/>
    <property type="match status" value="1"/>
</dbReference>
<comment type="subcellular location">
    <subcellularLocation>
        <location evidence="10">Mitochondrion matrix</location>
    </subcellularLocation>
    <subcellularLocation>
        <location evidence="10">Nucleus</location>
    </subcellularLocation>
    <subcellularLocation>
        <location evidence="10">Cytoplasm</location>
    </subcellularLocation>
    <text evidence="10">Predominantly in the mitochondria and in the nucleus.</text>
</comment>
<comment type="catalytic activity">
    <reaction evidence="9 10">
        <text>guanosine(37) in tRNA + S-adenosyl-L-methionine = N(1)-methylguanosine(37) in tRNA + S-adenosyl-L-homocysteine + H(+)</text>
        <dbReference type="Rhea" id="RHEA:36899"/>
        <dbReference type="Rhea" id="RHEA-COMP:10145"/>
        <dbReference type="Rhea" id="RHEA-COMP:10147"/>
        <dbReference type="ChEBI" id="CHEBI:15378"/>
        <dbReference type="ChEBI" id="CHEBI:57856"/>
        <dbReference type="ChEBI" id="CHEBI:59789"/>
        <dbReference type="ChEBI" id="CHEBI:73542"/>
        <dbReference type="ChEBI" id="CHEBI:74269"/>
        <dbReference type="EC" id="2.1.1.228"/>
    </reaction>
</comment>
<feature type="region of interest" description="Disordered" evidence="11">
    <location>
        <begin position="456"/>
        <end position="475"/>
    </location>
</feature>
<feature type="compositionally biased region" description="Polar residues" evidence="11">
    <location>
        <begin position="456"/>
        <end position="469"/>
    </location>
</feature>
<dbReference type="Pfam" id="PF25133">
    <property type="entry name" value="TYW2_N_2"/>
    <property type="match status" value="1"/>
</dbReference>
<dbReference type="GO" id="GO:0002939">
    <property type="term" value="P:tRNA N1-guanine methylation"/>
    <property type="evidence" value="ECO:0007669"/>
    <property type="project" value="TreeGrafter"/>
</dbReference>
<evidence type="ECO:0000256" key="6">
    <source>
        <dbReference type="ARBA" id="ARBA00022694"/>
    </source>
</evidence>
<name>A0A177WBI4_BATDL</name>
<feature type="region of interest" description="Disordered" evidence="11">
    <location>
        <begin position="306"/>
        <end position="328"/>
    </location>
</feature>
<dbReference type="InterPro" id="IPR056744">
    <property type="entry name" value="TRM5/TYW2-like_N"/>
</dbReference>
<evidence type="ECO:0000256" key="8">
    <source>
        <dbReference type="ARBA" id="ARBA00023242"/>
    </source>
</evidence>
<evidence type="ECO:0000313" key="13">
    <source>
        <dbReference type="EMBL" id="OAJ37467.1"/>
    </source>
</evidence>
<evidence type="ECO:0000259" key="12">
    <source>
        <dbReference type="PROSITE" id="PS51684"/>
    </source>
</evidence>
<dbReference type="InterPro" id="IPR030382">
    <property type="entry name" value="MeTrfase_TRM5/TYW2"/>
</dbReference>
<dbReference type="InterPro" id="IPR056743">
    <property type="entry name" value="TRM5-TYW2-like_MTfase"/>
</dbReference>
<feature type="binding site" evidence="10">
    <location>
        <begin position="258"/>
        <end position="259"/>
    </location>
    <ligand>
        <name>S-adenosyl-L-methionine</name>
        <dbReference type="ChEBI" id="CHEBI:59789"/>
    </ligand>
</feature>
<dbReference type="eggNOG" id="KOG2078">
    <property type="taxonomic scope" value="Eukaryota"/>
</dbReference>